<gene>
    <name evidence="1" type="ORF">BZL30_2320</name>
</gene>
<comment type="caution">
    <text evidence="1">The sequence shown here is derived from an EMBL/GenBank/DDBJ whole genome shotgun (WGS) entry which is preliminary data.</text>
</comment>
<proteinExistence type="predicted"/>
<organism evidence="1 2">
    <name type="scientific">Mycobacterium kansasii</name>
    <dbReference type="NCBI Taxonomy" id="1768"/>
    <lineage>
        <taxon>Bacteria</taxon>
        <taxon>Bacillati</taxon>
        <taxon>Actinomycetota</taxon>
        <taxon>Actinomycetes</taxon>
        <taxon>Mycobacteriales</taxon>
        <taxon>Mycobacteriaceae</taxon>
        <taxon>Mycobacterium</taxon>
    </lineage>
</organism>
<protein>
    <submittedName>
        <fullName evidence="1">Uncharacterized protein</fullName>
    </submittedName>
</protein>
<dbReference type="EMBL" id="MVBM01000002">
    <property type="protein sequence ID" value="OOK78338.1"/>
    <property type="molecule type" value="Genomic_DNA"/>
</dbReference>
<accession>A0A1V3XGW3</accession>
<reference evidence="1 2" key="1">
    <citation type="submission" date="2017-02" db="EMBL/GenBank/DDBJ databases">
        <title>Complete genome sequences of Mycobacterium kansasii strains isolated from rhesus macaques.</title>
        <authorList>
            <person name="Panda A."/>
            <person name="Nagaraj S."/>
            <person name="Zhao X."/>
            <person name="Tettelin H."/>
            <person name="Detolla L.J."/>
        </authorList>
    </citation>
    <scope>NUCLEOTIDE SEQUENCE [LARGE SCALE GENOMIC DNA]</scope>
    <source>
        <strain evidence="1 2">11-3813</strain>
    </source>
</reference>
<dbReference type="Proteomes" id="UP000189229">
    <property type="component" value="Unassembled WGS sequence"/>
</dbReference>
<dbReference type="AlphaFoldDB" id="A0A1V3XGW3"/>
<name>A0A1V3XGW3_MYCKA</name>
<evidence type="ECO:0000313" key="1">
    <source>
        <dbReference type="EMBL" id="OOK78338.1"/>
    </source>
</evidence>
<evidence type="ECO:0000313" key="2">
    <source>
        <dbReference type="Proteomes" id="UP000189229"/>
    </source>
</evidence>
<sequence>MRAAAAMSRSTAKHWRLIARLRSTTELFVCAHMGCERSNRRGAEARR</sequence>